<dbReference type="Pfam" id="PF07470">
    <property type="entry name" value="Glyco_hydro_88"/>
    <property type="match status" value="1"/>
</dbReference>
<dbReference type="PANTHER" id="PTHR33886">
    <property type="entry name" value="UNSATURATED RHAMNOGALACTURONAN HYDROLASE (EUROFUNG)"/>
    <property type="match status" value="1"/>
</dbReference>
<reference evidence="2 3" key="1">
    <citation type="submission" date="2019-12" db="EMBL/GenBank/DDBJ databases">
        <title>Strain KN286 was isolated from seawater, which was collected from Caroline Seamount in the tropical western Pacific.</title>
        <authorList>
            <person name="Wang Q."/>
        </authorList>
    </citation>
    <scope>NUCLEOTIDE SEQUENCE [LARGE SCALE GENOMIC DNA]</scope>
    <source>
        <strain evidence="2 3">KN286</strain>
    </source>
</reference>
<gene>
    <name evidence="2" type="ORF">GSH16_02740</name>
</gene>
<dbReference type="Gene3D" id="1.50.10.10">
    <property type="match status" value="1"/>
</dbReference>
<dbReference type="RefSeq" id="WP_160851621.1">
    <property type="nucleotide sequence ID" value="NZ_WUWG01000001.1"/>
</dbReference>
<comment type="caution">
    <text evidence="2">The sequence shown here is derived from an EMBL/GenBank/DDBJ whole genome shotgun (WGS) entry which is preliminary data.</text>
</comment>
<protein>
    <recommendedName>
        <fullName evidence="4">Unsaturated rhamnogalacturonyl hydrolase</fullName>
    </recommendedName>
</protein>
<keyword evidence="3" id="KW-1185">Reference proteome</keyword>
<evidence type="ECO:0000256" key="1">
    <source>
        <dbReference type="ARBA" id="ARBA00022801"/>
    </source>
</evidence>
<name>A0A6B0TIW8_9RHOB</name>
<evidence type="ECO:0008006" key="4">
    <source>
        <dbReference type="Google" id="ProtNLM"/>
    </source>
</evidence>
<dbReference type="PANTHER" id="PTHR33886:SF8">
    <property type="entry name" value="UNSATURATED RHAMNOGALACTURONAN HYDROLASE (EUROFUNG)"/>
    <property type="match status" value="1"/>
</dbReference>
<accession>A0A6B0TIW8</accession>
<proteinExistence type="predicted"/>
<dbReference type="InterPro" id="IPR008928">
    <property type="entry name" value="6-hairpin_glycosidase_sf"/>
</dbReference>
<sequence length="358" mass="39887">MPADVQDKTLSHTDLARRVADRLVRDTANSDIITDWGEALAMFGLLEFGRRLDNRTYVDTVAGWVDGHLKGGMSLHDHWRDALEIKQGIPVTHFCGSWGIMLLAKSLHEVTGDPRLVDLAKFIGDFVTDRAQRTSVGGLKHTEDIPWLFADTVYYSIPGLVAASELTGDPRYRTEALKQLDIHLSHLAAKGSDLFHQSFNPETGETSPGYWGRGNGWIVMTLAEIADRVPEPQNGQIKAQLQRIFADIWPLQTENGLWRTQMERADSYEETSCGLLFAYAAQLASSKGVDLGEIVPAFDRCWDGTRPYFTADGELLQVSGETWLRWQDPNGYECIETGHRPWGTGAVLLAAATEKEVQ</sequence>
<dbReference type="Proteomes" id="UP000436016">
    <property type="component" value="Unassembled WGS sequence"/>
</dbReference>
<dbReference type="InterPro" id="IPR010905">
    <property type="entry name" value="Glyco_hydro_88"/>
</dbReference>
<evidence type="ECO:0000313" key="3">
    <source>
        <dbReference type="Proteomes" id="UP000436016"/>
    </source>
</evidence>
<dbReference type="EMBL" id="WUWG01000001">
    <property type="protein sequence ID" value="MXU64350.1"/>
    <property type="molecule type" value="Genomic_DNA"/>
</dbReference>
<dbReference type="InterPro" id="IPR052043">
    <property type="entry name" value="PolySaccharide_Degr_Enz"/>
</dbReference>
<dbReference type="GO" id="GO:0005975">
    <property type="term" value="P:carbohydrate metabolic process"/>
    <property type="evidence" value="ECO:0007669"/>
    <property type="project" value="InterPro"/>
</dbReference>
<keyword evidence="1" id="KW-0378">Hydrolase</keyword>
<dbReference type="InterPro" id="IPR012341">
    <property type="entry name" value="6hp_glycosidase-like_sf"/>
</dbReference>
<dbReference type="GO" id="GO:0016787">
    <property type="term" value="F:hydrolase activity"/>
    <property type="evidence" value="ECO:0007669"/>
    <property type="project" value="UniProtKB-KW"/>
</dbReference>
<dbReference type="AlphaFoldDB" id="A0A6B0TIW8"/>
<organism evidence="2 3">
    <name type="scientific">Oceanomicrobium pacificus</name>
    <dbReference type="NCBI Taxonomy" id="2692916"/>
    <lineage>
        <taxon>Bacteria</taxon>
        <taxon>Pseudomonadati</taxon>
        <taxon>Pseudomonadota</taxon>
        <taxon>Alphaproteobacteria</taxon>
        <taxon>Rhodobacterales</taxon>
        <taxon>Paracoccaceae</taxon>
        <taxon>Oceanomicrobium</taxon>
    </lineage>
</organism>
<evidence type="ECO:0000313" key="2">
    <source>
        <dbReference type="EMBL" id="MXU64350.1"/>
    </source>
</evidence>
<dbReference type="SUPFAM" id="SSF48208">
    <property type="entry name" value="Six-hairpin glycosidases"/>
    <property type="match status" value="1"/>
</dbReference>